<evidence type="ECO:0000256" key="4">
    <source>
        <dbReference type="ARBA" id="ARBA00022605"/>
    </source>
</evidence>
<dbReference type="InterPro" id="IPR010493">
    <property type="entry name" value="Ser_AcTrfase_N"/>
</dbReference>
<dbReference type="InterPro" id="IPR045304">
    <property type="entry name" value="LbH_SAT"/>
</dbReference>
<protein>
    <recommendedName>
        <fullName evidence="3">serine O-acetyltransferase</fullName>
        <ecNumber evidence="3">2.3.1.30</ecNumber>
    </recommendedName>
</protein>
<proteinExistence type="inferred from homology"/>
<dbReference type="InterPro" id="IPR018357">
    <property type="entry name" value="Hexapep_transf_CS"/>
</dbReference>
<dbReference type="GeneID" id="37878435"/>
<gene>
    <name evidence="8" type="primary">cysE</name>
    <name evidence="8" type="ORF">AArcSl_2084</name>
</gene>
<dbReference type="CDD" id="cd03354">
    <property type="entry name" value="LbH_SAT"/>
    <property type="match status" value="1"/>
</dbReference>
<dbReference type="RefSeq" id="WP_119818742.1">
    <property type="nucleotide sequence ID" value="NZ_CP025066.1"/>
</dbReference>
<keyword evidence="9" id="KW-1185">Reference proteome</keyword>
<dbReference type="PANTHER" id="PTHR42811">
    <property type="entry name" value="SERINE ACETYLTRANSFERASE"/>
    <property type="match status" value="1"/>
</dbReference>
<dbReference type="GO" id="GO:0005737">
    <property type="term" value="C:cytoplasm"/>
    <property type="evidence" value="ECO:0007669"/>
    <property type="project" value="InterPro"/>
</dbReference>
<feature type="domain" description="Serine acetyltransferase N-terminal" evidence="7">
    <location>
        <begin position="98"/>
        <end position="143"/>
    </location>
</feature>
<dbReference type="InterPro" id="IPR001451">
    <property type="entry name" value="Hexapep"/>
</dbReference>
<dbReference type="InterPro" id="IPR011004">
    <property type="entry name" value="Trimer_LpxA-like_sf"/>
</dbReference>
<evidence type="ECO:0000256" key="2">
    <source>
        <dbReference type="ARBA" id="ARBA00007274"/>
    </source>
</evidence>
<evidence type="ECO:0000256" key="3">
    <source>
        <dbReference type="ARBA" id="ARBA00013266"/>
    </source>
</evidence>
<dbReference type="Proteomes" id="UP000263012">
    <property type="component" value="Chromosome"/>
</dbReference>
<dbReference type="GO" id="GO:0009001">
    <property type="term" value="F:serine O-acetyltransferase activity"/>
    <property type="evidence" value="ECO:0007669"/>
    <property type="project" value="UniProtKB-EC"/>
</dbReference>
<dbReference type="EC" id="2.3.1.30" evidence="3"/>
<evidence type="ECO:0000256" key="5">
    <source>
        <dbReference type="ARBA" id="ARBA00022679"/>
    </source>
</evidence>
<dbReference type="EMBL" id="CP025066">
    <property type="protein sequence ID" value="AUX09709.1"/>
    <property type="molecule type" value="Genomic_DNA"/>
</dbReference>
<dbReference type="UniPathway" id="UPA00136">
    <property type="reaction ID" value="UER00199"/>
</dbReference>
<evidence type="ECO:0000259" key="7">
    <source>
        <dbReference type="Pfam" id="PF06426"/>
    </source>
</evidence>
<dbReference type="SUPFAM" id="SSF51161">
    <property type="entry name" value="Trimeric LpxA-like enzymes"/>
    <property type="match status" value="1"/>
</dbReference>
<comment type="pathway">
    <text evidence="1">Amino-acid biosynthesis; L-cysteine biosynthesis; L-cysteine from L-serine: step 1/2.</text>
</comment>
<dbReference type="AlphaFoldDB" id="A0A343TKT7"/>
<dbReference type="InterPro" id="IPR053376">
    <property type="entry name" value="Serine_acetyltransferase"/>
</dbReference>
<comment type="similarity">
    <text evidence="2">Belongs to the transferase hexapeptide repeat family.</text>
</comment>
<dbReference type="GO" id="GO:0006535">
    <property type="term" value="P:cysteine biosynthetic process from serine"/>
    <property type="evidence" value="ECO:0007669"/>
    <property type="project" value="InterPro"/>
</dbReference>
<keyword evidence="4" id="KW-0028">Amino-acid biosynthesis</keyword>
<keyword evidence="6 8" id="KW-0012">Acyltransferase</keyword>
<evidence type="ECO:0000313" key="8">
    <source>
        <dbReference type="EMBL" id="AUX09709.1"/>
    </source>
</evidence>
<evidence type="ECO:0000313" key="9">
    <source>
        <dbReference type="Proteomes" id="UP000263012"/>
    </source>
</evidence>
<dbReference type="PROSITE" id="PS00101">
    <property type="entry name" value="HEXAPEP_TRANSFERASES"/>
    <property type="match status" value="1"/>
</dbReference>
<reference evidence="9" key="1">
    <citation type="submission" date="2017-11" db="EMBL/GenBank/DDBJ databases">
        <title>Phenotypic and genomic properties of facultatively anaerobic sulfur-reducing natronoarchaea from hypersaline soda lakes.</title>
        <authorList>
            <person name="Sorokin D.Y."/>
            <person name="Kublanov I.V."/>
            <person name="Roman P."/>
            <person name="Sinninghe Damste J.S."/>
            <person name="Golyshin P.N."/>
            <person name="Rojo D."/>
            <person name="Ciordia S."/>
            <person name="Mena M.D.C."/>
            <person name="Ferrer M."/>
            <person name="Messina E."/>
            <person name="Smedile F."/>
            <person name="La Spada G."/>
            <person name="La Cono V."/>
            <person name="Yakimov M.M."/>
        </authorList>
    </citation>
    <scope>NUCLEOTIDE SEQUENCE [LARGE SCALE GENOMIC DNA]</scope>
    <source>
        <strain evidence="9">AArc-Sl</strain>
    </source>
</reference>
<accession>A0A343TKT7</accession>
<dbReference type="OrthoDB" id="10940at2157"/>
<evidence type="ECO:0000256" key="1">
    <source>
        <dbReference type="ARBA" id="ARBA00004876"/>
    </source>
</evidence>
<dbReference type="Pfam" id="PF06426">
    <property type="entry name" value="SATase_N"/>
    <property type="match status" value="1"/>
</dbReference>
<dbReference type="Gene3D" id="1.10.3130.10">
    <property type="entry name" value="serine acetyltransferase, domain 1"/>
    <property type="match status" value="1"/>
</dbReference>
<dbReference type="InterPro" id="IPR042122">
    <property type="entry name" value="Ser_AcTrfase_N_sf"/>
</dbReference>
<name>A0A343TKT7_9EURY</name>
<dbReference type="Pfam" id="PF00132">
    <property type="entry name" value="Hexapep"/>
    <property type="match status" value="1"/>
</dbReference>
<dbReference type="KEGG" id="hdf:AArcSl_2084"/>
<organism evidence="8 9">
    <name type="scientific">Halalkaliarchaeum desulfuricum</name>
    <dbReference type="NCBI Taxonomy" id="2055893"/>
    <lineage>
        <taxon>Archaea</taxon>
        <taxon>Methanobacteriati</taxon>
        <taxon>Methanobacteriota</taxon>
        <taxon>Stenosarchaea group</taxon>
        <taxon>Halobacteria</taxon>
        <taxon>Halobacteriales</taxon>
        <taxon>Haloferacaceae</taxon>
        <taxon>Halalkaliarchaeum</taxon>
    </lineage>
</organism>
<dbReference type="NCBIfam" id="NF041874">
    <property type="entry name" value="EPS_EpsC"/>
    <property type="match status" value="1"/>
</dbReference>
<dbReference type="Gene3D" id="2.160.10.10">
    <property type="entry name" value="Hexapeptide repeat proteins"/>
    <property type="match status" value="1"/>
</dbReference>
<sequence length="294" mass="32382">MDYSYTGDAHRRLVESYEADESPFPTCDSPGFPRRDHLRDEIVLLKKLVFPRCWNAGSLAADEEATRAAVTDLGSICCSGISPYVTDELSHTSGNPDAIVDAVLDRLPEIREAVKKDVEAAYKGDPAAKSYLEVVRSYPGVHAALVYRFAHVLYEEGSPEYARELSEYAKTETGIDIHPGAEIGEYFFVDHGTGVVIGESATVGDWVRLYQNVTLGALHFEEQEGEEHMLKKGYKRHPDIGSHVVIGAGTNVLGPISVGDHVSIGANSWITEDIPDHTKVIVAEHPKQVRKHQE</sequence>
<evidence type="ECO:0000256" key="6">
    <source>
        <dbReference type="ARBA" id="ARBA00023315"/>
    </source>
</evidence>
<keyword evidence="5 8" id="KW-0808">Transferase</keyword>